<evidence type="ECO:0000313" key="3">
    <source>
        <dbReference type="Proteomes" id="UP001501556"/>
    </source>
</evidence>
<evidence type="ECO:0000256" key="1">
    <source>
        <dbReference type="SAM" id="MobiDB-lite"/>
    </source>
</evidence>
<organism evidence="2 3">
    <name type="scientific">Hymenobacter antarcticus</name>
    <dbReference type="NCBI Taxonomy" id="486270"/>
    <lineage>
        <taxon>Bacteria</taxon>
        <taxon>Pseudomonadati</taxon>
        <taxon>Bacteroidota</taxon>
        <taxon>Cytophagia</taxon>
        <taxon>Cytophagales</taxon>
        <taxon>Hymenobacteraceae</taxon>
        <taxon>Hymenobacter</taxon>
    </lineage>
</organism>
<proteinExistence type="predicted"/>
<dbReference type="RefSeq" id="WP_345126087.1">
    <property type="nucleotide sequence ID" value="NZ_BAABDI010000027.1"/>
</dbReference>
<protein>
    <submittedName>
        <fullName evidence="2">Uncharacterized protein</fullName>
    </submittedName>
</protein>
<gene>
    <name evidence="2" type="ORF">GCM10022407_33060</name>
</gene>
<comment type="caution">
    <text evidence="2">The sequence shown here is derived from an EMBL/GenBank/DDBJ whole genome shotgun (WGS) entry which is preliminary data.</text>
</comment>
<dbReference type="Proteomes" id="UP001501556">
    <property type="component" value="Unassembled WGS sequence"/>
</dbReference>
<reference evidence="3" key="1">
    <citation type="journal article" date="2019" name="Int. J. Syst. Evol. Microbiol.">
        <title>The Global Catalogue of Microorganisms (GCM) 10K type strain sequencing project: providing services to taxonomists for standard genome sequencing and annotation.</title>
        <authorList>
            <consortium name="The Broad Institute Genomics Platform"/>
            <consortium name="The Broad Institute Genome Sequencing Center for Infectious Disease"/>
            <person name="Wu L."/>
            <person name="Ma J."/>
        </authorList>
    </citation>
    <scope>NUCLEOTIDE SEQUENCE [LARGE SCALE GENOMIC DNA]</scope>
    <source>
        <strain evidence="3">JCM 17217</strain>
    </source>
</reference>
<accession>A0ABP7QQZ8</accession>
<keyword evidence="3" id="KW-1185">Reference proteome</keyword>
<feature type="region of interest" description="Disordered" evidence="1">
    <location>
        <begin position="54"/>
        <end position="76"/>
    </location>
</feature>
<name>A0ABP7QQZ8_9BACT</name>
<sequence>MKSILKFTLLAALIVTGKVVKQPEQAVAKQPVEAKGAANSAPVVLVHQVLTSEPVKPAREQEQPQQSGNGLIAEMF</sequence>
<dbReference type="EMBL" id="BAABDI010000027">
    <property type="protein sequence ID" value="GAA3985513.1"/>
    <property type="molecule type" value="Genomic_DNA"/>
</dbReference>
<evidence type="ECO:0000313" key="2">
    <source>
        <dbReference type="EMBL" id="GAA3985513.1"/>
    </source>
</evidence>